<evidence type="ECO:0000256" key="1">
    <source>
        <dbReference type="ARBA" id="ARBA00023015"/>
    </source>
</evidence>
<protein>
    <submittedName>
        <fullName evidence="6">Helix-turn-helix domain-containing protein</fullName>
    </submittedName>
</protein>
<organism evidence="6 7">
    <name type="scientific">Yinghuangia soli</name>
    <dbReference type="NCBI Taxonomy" id="2908204"/>
    <lineage>
        <taxon>Bacteria</taxon>
        <taxon>Bacillati</taxon>
        <taxon>Actinomycetota</taxon>
        <taxon>Actinomycetes</taxon>
        <taxon>Kitasatosporales</taxon>
        <taxon>Streptomycetaceae</taxon>
        <taxon>Yinghuangia</taxon>
    </lineage>
</organism>
<dbReference type="InterPro" id="IPR050707">
    <property type="entry name" value="HTH_MetabolicPath_Reg"/>
</dbReference>
<evidence type="ECO:0000313" key="6">
    <source>
        <dbReference type="EMBL" id="MCF2532858.1"/>
    </source>
</evidence>
<dbReference type="InterPro" id="IPR014757">
    <property type="entry name" value="Tscrpt_reg_IclR_C"/>
</dbReference>
<feature type="domain" description="HTH iclR-type" evidence="4">
    <location>
        <begin position="4"/>
        <end position="65"/>
    </location>
</feature>
<dbReference type="PROSITE" id="PS51077">
    <property type="entry name" value="HTH_ICLR"/>
    <property type="match status" value="1"/>
</dbReference>
<reference evidence="6" key="1">
    <citation type="submission" date="2022-01" db="EMBL/GenBank/DDBJ databases">
        <title>Genome-Based Taxonomic Classification of the Phylum Actinobacteria.</title>
        <authorList>
            <person name="Gao Y."/>
        </authorList>
    </citation>
    <scope>NUCLEOTIDE SEQUENCE</scope>
    <source>
        <strain evidence="6">KLBMP 8922</strain>
    </source>
</reference>
<keyword evidence="2" id="KW-0238">DNA-binding</keyword>
<evidence type="ECO:0000256" key="2">
    <source>
        <dbReference type="ARBA" id="ARBA00023125"/>
    </source>
</evidence>
<evidence type="ECO:0000313" key="7">
    <source>
        <dbReference type="Proteomes" id="UP001165378"/>
    </source>
</evidence>
<dbReference type="Gene3D" id="1.10.10.10">
    <property type="entry name" value="Winged helix-like DNA-binding domain superfamily/Winged helix DNA-binding domain"/>
    <property type="match status" value="1"/>
</dbReference>
<proteinExistence type="predicted"/>
<dbReference type="PANTHER" id="PTHR30136:SF24">
    <property type="entry name" value="HTH-TYPE TRANSCRIPTIONAL REPRESSOR ALLR"/>
    <property type="match status" value="1"/>
</dbReference>
<sequence length="290" mass="31007">MSTSPPTDRVIAIVELLLDAEDGAALSEISERLGLNRATCAAVLGALEHHGWAERGEDRAYRAGAGLVPIAGAVLARVPVVDGAQDLLRELSAATGLAASLSRVAADHTSVVASSGRGRPGPADRTRLPIFPPFGAVVMAFRTPAERREWLARTPDPAAREHLDRFLATVRAEGVGIWRLDDAMEQVTEAIRTMSALTGRSDLPQMSAFLRRIGRGYLSGELQNAETLPVSYMAAPVFGHDGRPRYEVELHLLRPDAPRAEVRTLATHLTDVANQLTTLCGGHPPTPSPS</sequence>
<dbReference type="GO" id="GO:0003700">
    <property type="term" value="F:DNA-binding transcription factor activity"/>
    <property type="evidence" value="ECO:0007669"/>
    <property type="project" value="TreeGrafter"/>
</dbReference>
<name>A0AA41U3K9_9ACTN</name>
<dbReference type="PROSITE" id="PS51078">
    <property type="entry name" value="ICLR_ED"/>
    <property type="match status" value="1"/>
</dbReference>
<dbReference type="Proteomes" id="UP001165378">
    <property type="component" value="Unassembled WGS sequence"/>
</dbReference>
<dbReference type="AlphaFoldDB" id="A0AA41U3K9"/>
<evidence type="ECO:0000259" key="5">
    <source>
        <dbReference type="PROSITE" id="PS51078"/>
    </source>
</evidence>
<keyword evidence="3" id="KW-0804">Transcription</keyword>
<comment type="caution">
    <text evidence="6">The sequence shown here is derived from an EMBL/GenBank/DDBJ whole genome shotgun (WGS) entry which is preliminary data.</text>
</comment>
<dbReference type="Pfam" id="PF09339">
    <property type="entry name" value="HTH_IclR"/>
    <property type="match status" value="1"/>
</dbReference>
<dbReference type="SMART" id="SM00346">
    <property type="entry name" value="HTH_ICLR"/>
    <property type="match status" value="1"/>
</dbReference>
<dbReference type="Gene3D" id="3.30.450.40">
    <property type="match status" value="1"/>
</dbReference>
<dbReference type="GO" id="GO:0045892">
    <property type="term" value="P:negative regulation of DNA-templated transcription"/>
    <property type="evidence" value="ECO:0007669"/>
    <property type="project" value="TreeGrafter"/>
</dbReference>
<feature type="domain" description="IclR-ED" evidence="5">
    <location>
        <begin position="66"/>
        <end position="282"/>
    </location>
</feature>
<evidence type="ECO:0000256" key="3">
    <source>
        <dbReference type="ARBA" id="ARBA00023163"/>
    </source>
</evidence>
<dbReference type="RefSeq" id="WP_235057633.1">
    <property type="nucleotide sequence ID" value="NZ_JAKFHA010000040.1"/>
</dbReference>
<evidence type="ECO:0000259" key="4">
    <source>
        <dbReference type="PROSITE" id="PS51077"/>
    </source>
</evidence>
<dbReference type="InterPro" id="IPR036390">
    <property type="entry name" value="WH_DNA-bd_sf"/>
</dbReference>
<keyword evidence="1" id="KW-0805">Transcription regulation</keyword>
<dbReference type="InterPro" id="IPR029016">
    <property type="entry name" value="GAF-like_dom_sf"/>
</dbReference>
<accession>A0AA41U3K9</accession>
<dbReference type="PANTHER" id="PTHR30136">
    <property type="entry name" value="HELIX-TURN-HELIX TRANSCRIPTIONAL REGULATOR, ICLR FAMILY"/>
    <property type="match status" value="1"/>
</dbReference>
<dbReference type="InterPro" id="IPR005471">
    <property type="entry name" value="Tscrpt_reg_IclR_N"/>
</dbReference>
<dbReference type="SUPFAM" id="SSF46785">
    <property type="entry name" value="Winged helix' DNA-binding domain"/>
    <property type="match status" value="1"/>
</dbReference>
<dbReference type="SUPFAM" id="SSF55781">
    <property type="entry name" value="GAF domain-like"/>
    <property type="match status" value="1"/>
</dbReference>
<gene>
    <name evidence="6" type="ORF">LZ495_37390</name>
</gene>
<dbReference type="InterPro" id="IPR036388">
    <property type="entry name" value="WH-like_DNA-bd_sf"/>
</dbReference>
<dbReference type="EMBL" id="JAKFHA010000040">
    <property type="protein sequence ID" value="MCF2532858.1"/>
    <property type="molecule type" value="Genomic_DNA"/>
</dbReference>
<dbReference type="GO" id="GO:0003677">
    <property type="term" value="F:DNA binding"/>
    <property type="evidence" value="ECO:0007669"/>
    <property type="project" value="UniProtKB-KW"/>
</dbReference>
<keyword evidence="7" id="KW-1185">Reference proteome</keyword>